<keyword evidence="2" id="KW-0812">Transmembrane</keyword>
<feature type="region of interest" description="Disordered" evidence="9">
    <location>
        <begin position="82"/>
        <end position="113"/>
    </location>
</feature>
<reference evidence="11" key="1">
    <citation type="submission" date="2021-01" db="EMBL/GenBank/DDBJ databases">
        <authorList>
            <person name="Corre E."/>
            <person name="Pelletier E."/>
            <person name="Niang G."/>
            <person name="Scheremetjew M."/>
            <person name="Finn R."/>
            <person name="Kale V."/>
            <person name="Holt S."/>
            <person name="Cochrane G."/>
            <person name="Meng A."/>
            <person name="Brown T."/>
            <person name="Cohen L."/>
        </authorList>
    </citation>
    <scope>NUCLEOTIDE SEQUENCE</scope>
    <source>
        <strain evidence="11">GSO104</strain>
    </source>
</reference>
<evidence type="ECO:0000259" key="10">
    <source>
        <dbReference type="PROSITE" id="PS50089"/>
    </source>
</evidence>
<feature type="region of interest" description="Disordered" evidence="9">
    <location>
        <begin position="353"/>
        <end position="375"/>
    </location>
</feature>
<protein>
    <recommendedName>
        <fullName evidence="10">RING-type domain-containing protein</fullName>
    </recommendedName>
</protein>
<dbReference type="InterPro" id="IPR013083">
    <property type="entry name" value="Znf_RING/FYVE/PHD"/>
</dbReference>
<evidence type="ECO:0000256" key="8">
    <source>
        <dbReference type="PROSITE-ProRule" id="PRU00175"/>
    </source>
</evidence>
<dbReference type="PANTHER" id="PTHR14155:SF610">
    <property type="entry name" value="OS01G0755700 PROTEIN"/>
    <property type="match status" value="1"/>
</dbReference>
<dbReference type="CDD" id="cd00538">
    <property type="entry name" value="PA"/>
    <property type="match status" value="1"/>
</dbReference>
<evidence type="ECO:0000256" key="6">
    <source>
        <dbReference type="ARBA" id="ARBA00022989"/>
    </source>
</evidence>
<name>A0A7S4S900_9STRA</name>
<keyword evidence="3" id="KW-0479">Metal-binding</keyword>
<comment type="subcellular location">
    <subcellularLocation>
        <location evidence="1">Membrane</location>
    </subcellularLocation>
</comment>
<evidence type="ECO:0000256" key="2">
    <source>
        <dbReference type="ARBA" id="ARBA00022692"/>
    </source>
</evidence>
<dbReference type="Pfam" id="PF13639">
    <property type="entry name" value="zf-RING_2"/>
    <property type="match status" value="1"/>
</dbReference>
<proteinExistence type="predicted"/>
<organism evidence="11">
    <name type="scientific">Ditylum brightwellii</name>
    <dbReference type="NCBI Taxonomy" id="49249"/>
    <lineage>
        <taxon>Eukaryota</taxon>
        <taxon>Sar</taxon>
        <taxon>Stramenopiles</taxon>
        <taxon>Ochrophyta</taxon>
        <taxon>Bacillariophyta</taxon>
        <taxon>Mediophyceae</taxon>
        <taxon>Lithodesmiophycidae</taxon>
        <taxon>Lithodesmiales</taxon>
        <taxon>Lithodesmiaceae</taxon>
        <taxon>Ditylum</taxon>
    </lineage>
</organism>
<evidence type="ECO:0000256" key="1">
    <source>
        <dbReference type="ARBA" id="ARBA00004370"/>
    </source>
</evidence>
<evidence type="ECO:0000256" key="4">
    <source>
        <dbReference type="ARBA" id="ARBA00022771"/>
    </source>
</evidence>
<gene>
    <name evidence="11" type="ORF">DBRI00130_LOCUS31289</name>
</gene>
<dbReference type="PANTHER" id="PTHR14155">
    <property type="entry name" value="RING FINGER DOMAIN-CONTAINING"/>
    <property type="match status" value="1"/>
</dbReference>
<feature type="domain" description="RING-type" evidence="10">
    <location>
        <begin position="297"/>
        <end position="339"/>
    </location>
</feature>
<dbReference type="Gene3D" id="3.30.40.10">
    <property type="entry name" value="Zinc/RING finger domain, C3HC4 (zinc finger)"/>
    <property type="match status" value="1"/>
</dbReference>
<dbReference type="InterPro" id="IPR053238">
    <property type="entry name" value="RING-H2_zinc_finger"/>
</dbReference>
<dbReference type="AlphaFoldDB" id="A0A7S4S900"/>
<dbReference type="InterPro" id="IPR003137">
    <property type="entry name" value="PA_domain"/>
</dbReference>
<sequence length="375" mass="41375">MTSNWCETCEETCQDHPTVCTICGDTLRSPPASSSSQLLEEAVTFASATNNNVGGIPANLGIPTNISEIMQQVRQTTTTTTAVGGDMWETPPPEALDPNNATHNNKSRPTSKECIQRLPRLTIKPNSAVLHDVMIQIVLPPSINKEDRTMKRPAPISYNAMVAEFGPVPPYSIKSSIALANPITGAAASTSYDTTTKHSILYMERGGGLTFATKALHAQQHYNAKALIIGNNVSVWPYIMRDSKNESNKLSIPIVMIKRSDGNSLRRLLETHKQSKSTLNCSITATKCNSNGGGGECVVCREHFDIGDVVIRLPFCSHVFHESCALMWLRNHNTCPYCRRELPTEDEDYEMERRRNAHGREGEDLNSNPWDTLFG</sequence>
<keyword evidence="4 8" id="KW-0863">Zinc-finger</keyword>
<accession>A0A7S4S900</accession>
<dbReference type="PROSITE" id="PS50089">
    <property type="entry name" value="ZF_RING_2"/>
    <property type="match status" value="1"/>
</dbReference>
<dbReference type="GO" id="GO:0008270">
    <property type="term" value="F:zinc ion binding"/>
    <property type="evidence" value="ECO:0007669"/>
    <property type="project" value="UniProtKB-KW"/>
</dbReference>
<evidence type="ECO:0000313" key="11">
    <source>
        <dbReference type="EMBL" id="CAE4638297.1"/>
    </source>
</evidence>
<dbReference type="Gene3D" id="3.50.30.30">
    <property type="match status" value="1"/>
</dbReference>
<keyword evidence="5" id="KW-0862">Zinc</keyword>
<evidence type="ECO:0000256" key="3">
    <source>
        <dbReference type="ARBA" id="ARBA00022723"/>
    </source>
</evidence>
<dbReference type="EMBL" id="HBNS01040144">
    <property type="protein sequence ID" value="CAE4638297.1"/>
    <property type="molecule type" value="Transcribed_RNA"/>
</dbReference>
<dbReference type="InterPro" id="IPR001841">
    <property type="entry name" value="Znf_RING"/>
</dbReference>
<feature type="compositionally biased region" description="Basic and acidic residues" evidence="9">
    <location>
        <begin position="353"/>
        <end position="363"/>
    </location>
</feature>
<keyword evidence="6" id="KW-1133">Transmembrane helix</keyword>
<evidence type="ECO:0000256" key="9">
    <source>
        <dbReference type="SAM" id="MobiDB-lite"/>
    </source>
</evidence>
<feature type="compositionally biased region" description="Polar residues" evidence="9">
    <location>
        <begin position="365"/>
        <end position="375"/>
    </location>
</feature>
<feature type="compositionally biased region" description="Polar residues" evidence="9">
    <location>
        <begin position="99"/>
        <end position="108"/>
    </location>
</feature>
<dbReference type="SUPFAM" id="SSF57850">
    <property type="entry name" value="RING/U-box"/>
    <property type="match status" value="1"/>
</dbReference>
<dbReference type="GO" id="GO:0016020">
    <property type="term" value="C:membrane"/>
    <property type="evidence" value="ECO:0007669"/>
    <property type="project" value="UniProtKB-SubCell"/>
</dbReference>
<evidence type="ECO:0000256" key="5">
    <source>
        <dbReference type="ARBA" id="ARBA00022833"/>
    </source>
</evidence>
<evidence type="ECO:0000256" key="7">
    <source>
        <dbReference type="ARBA" id="ARBA00023136"/>
    </source>
</evidence>
<dbReference type="Pfam" id="PF02225">
    <property type="entry name" value="PA"/>
    <property type="match status" value="1"/>
</dbReference>
<keyword evidence="7" id="KW-0472">Membrane</keyword>
<dbReference type="SMART" id="SM00184">
    <property type="entry name" value="RING"/>
    <property type="match status" value="1"/>
</dbReference>